<name>A0A2X2LGH2_SPHMU</name>
<evidence type="ECO:0000256" key="1">
    <source>
        <dbReference type="SAM" id="MobiDB-lite"/>
    </source>
</evidence>
<protein>
    <submittedName>
        <fullName evidence="3">Uncharacterized protein</fullName>
    </submittedName>
</protein>
<organism evidence="3 4">
    <name type="scientific">Sphingobacterium multivorum</name>
    <dbReference type="NCBI Taxonomy" id="28454"/>
    <lineage>
        <taxon>Bacteria</taxon>
        <taxon>Pseudomonadati</taxon>
        <taxon>Bacteroidota</taxon>
        <taxon>Sphingobacteriia</taxon>
        <taxon>Sphingobacteriales</taxon>
        <taxon>Sphingobacteriaceae</taxon>
        <taxon>Sphingobacterium</taxon>
    </lineage>
</organism>
<keyword evidence="2" id="KW-0472">Membrane</keyword>
<dbReference type="RefSeq" id="WP_112375851.1">
    <property type="nucleotide sequence ID" value="NZ_CP069793.1"/>
</dbReference>
<sequence length="190" mass="20876">MGNKKAIFTFVGLVLVAAIGIGIWAYRLLGNMEADQEKTEQLSSRILAGFGDHTAIYKYPVQLSTVDWGKSCLILENGGAGDLGITYKEKWNEALGTIDNYPGDAVKGIVMIAMDMQEKGEYVNKIGQRDKAYQRNYIISYVDLDKKVVIARDTLYGEEPPLVNRSSGSGAGDFPSETEVVNSVKSRLKL</sequence>
<feature type="compositionally biased region" description="Polar residues" evidence="1">
    <location>
        <begin position="179"/>
        <end position="190"/>
    </location>
</feature>
<keyword evidence="2" id="KW-0812">Transmembrane</keyword>
<accession>A0A2X2LGH2</accession>
<proteinExistence type="predicted"/>
<evidence type="ECO:0000256" key="2">
    <source>
        <dbReference type="SAM" id="Phobius"/>
    </source>
</evidence>
<gene>
    <name evidence="3" type="ORF">NCTC11343_04426</name>
</gene>
<reference evidence="3 4" key="1">
    <citation type="submission" date="2018-06" db="EMBL/GenBank/DDBJ databases">
        <authorList>
            <consortium name="Pathogen Informatics"/>
            <person name="Doyle S."/>
        </authorList>
    </citation>
    <scope>NUCLEOTIDE SEQUENCE [LARGE SCALE GENOMIC DNA]</scope>
    <source>
        <strain evidence="3 4">NCTC11343</strain>
    </source>
</reference>
<dbReference type="Proteomes" id="UP000251241">
    <property type="component" value="Unassembled WGS sequence"/>
</dbReference>
<evidence type="ECO:0000313" key="4">
    <source>
        <dbReference type="Proteomes" id="UP000251241"/>
    </source>
</evidence>
<evidence type="ECO:0000313" key="3">
    <source>
        <dbReference type="EMBL" id="SPZ92379.1"/>
    </source>
</evidence>
<dbReference type="AlphaFoldDB" id="A0A2X2LGH2"/>
<dbReference type="EMBL" id="UAUU01000011">
    <property type="protein sequence ID" value="SPZ92379.1"/>
    <property type="molecule type" value="Genomic_DNA"/>
</dbReference>
<feature type="transmembrane region" description="Helical" evidence="2">
    <location>
        <begin position="6"/>
        <end position="29"/>
    </location>
</feature>
<keyword evidence="2" id="KW-1133">Transmembrane helix</keyword>
<dbReference type="GeneID" id="97179378"/>
<feature type="region of interest" description="Disordered" evidence="1">
    <location>
        <begin position="161"/>
        <end position="190"/>
    </location>
</feature>